<comment type="pathway">
    <text evidence="2">Amino-acid degradation; L-phenylalanine degradation; acetoacetate and fumarate from L-phenylalanine: step 2/6.</text>
</comment>
<evidence type="ECO:0000256" key="8">
    <source>
        <dbReference type="ARBA" id="ARBA00022679"/>
    </source>
</evidence>
<dbReference type="Proteomes" id="UP000677054">
    <property type="component" value="Unassembled WGS sequence"/>
</dbReference>
<evidence type="ECO:0000256" key="2">
    <source>
        <dbReference type="ARBA" id="ARBA00005203"/>
    </source>
</evidence>
<evidence type="ECO:0000313" key="15">
    <source>
        <dbReference type="EMBL" id="CAD7244941.1"/>
    </source>
</evidence>
<keyword evidence="10" id="KW-0663">Pyridoxal phosphate</keyword>
<dbReference type="GO" id="GO:0030170">
    <property type="term" value="F:pyridoxal phosphate binding"/>
    <property type="evidence" value="ECO:0007669"/>
    <property type="project" value="InterPro"/>
</dbReference>
<evidence type="ECO:0000256" key="4">
    <source>
        <dbReference type="ARBA" id="ARBA00011738"/>
    </source>
</evidence>
<comment type="cofactor">
    <cofactor evidence="1">
        <name>pyridoxal 5'-phosphate</name>
        <dbReference type="ChEBI" id="CHEBI:597326"/>
    </cofactor>
</comment>
<keyword evidence="8" id="KW-0808">Transferase</keyword>
<name>A0A7R9A6K8_9CRUS</name>
<evidence type="ECO:0000256" key="3">
    <source>
        <dbReference type="ARBA" id="ARBA00007441"/>
    </source>
</evidence>
<dbReference type="EC" id="2.6.1.5" evidence="5"/>
<gene>
    <name evidence="15" type="ORF">DSTB1V02_LOCUS4821</name>
</gene>
<dbReference type="NCBIfam" id="TIGR01264">
    <property type="entry name" value="tyr_amTase_E"/>
    <property type="match status" value="1"/>
</dbReference>
<dbReference type="OrthoDB" id="7042322at2759"/>
<evidence type="ECO:0000313" key="16">
    <source>
        <dbReference type="Proteomes" id="UP000677054"/>
    </source>
</evidence>
<evidence type="ECO:0000256" key="13">
    <source>
        <dbReference type="ARBA" id="ARBA00047798"/>
    </source>
</evidence>
<dbReference type="InterPro" id="IPR015424">
    <property type="entry name" value="PyrdxlP-dep_Trfase"/>
</dbReference>
<dbReference type="InterPro" id="IPR005957">
    <property type="entry name" value="Tyrosine_aminoTrfase"/>
</dbReference>
<evidence type="ECO:0000256" key="10">
    <source>
        <dbReference type="ARBA" id="ARBA00022898"/>
    </source>
</evidence>
<dbReference type="AlphaFoldDB" id="A0A7R9A6K8"/>
<evidence type="ECO:0000256" key="6">
    <source>
        <dbReference type="ARBA" id="ARBA00015959"/>
    </source>
</evidence>
<reference evidence="15" key="1">
    <citation type="submission" date="2020-11" db="EMBL/GenBank/DDBJ databases">
        <authorList>
            <person name="Tran Van P."/>
        </authorList>
    </citation>
    <scope>NUCLEOTIDE SEQUENCE</scope>
</reference>
<dbReference type="InterPro" id="IPR015422">
    <property type="entry name" value="PyrdxlP-dep_Trfase_small"/>
</dbReference>
<evidence type="ECO:0000256" key="5">
    <source>
        <dbReference type="ARBA" id="ARBA00012749"/>
    </source>
</evidence>
<dbReference type="NCBIfam" id="TIGR01265">
    <property type="entry name" value="tyr_nico_aTase"/>
    <property type="match status" value="1"/>
</dbReference>
<dbReference type="UniPathway" id="UPA00139">
    <property type="reaction ID" value="UER00338"/>
</dbReference>
<dbReference type="Pfam" id="PF00155">
    <property type="entry name" value="Aminotran_1_2"/>
    <property type="match status" value="1"/>
</dbReference>
<sequence length="526" mass="58668">MFRFAVAGKNQFSIRDRRGTEATDRPCIEKPLWFLYRQARGSLKTEPLKRGVENYLVVQRGLCSREDSSDRRSHSIIMRLDDPSSWFVPASIFAKRTFNPIRDVVETLDLRPNPDKPMIALSIGDPTVFGNLGPCQEIIEAVLESVRSGSFNGYAPSTGYLEARRAVADKFSLPNAELEAKDVILASGCSCALDLCITVLANPGQNILFPKPGFAIYRTLAEGLGINTKQYNLIPDRNWEVDLPHLESLIDHETAAIVVNNPSNPCGSVYKKSHLQDILSIAARHKLPILADEIYDDFVFEGEEFHRLASLTTEVPILSCGGLTKKYLVPGWRMGWILIYDRQGIFDKEVRKGLQCLSQRIIGSNTLIQGALPAIFKNTPPSFFASSIQQVQDNAVLAFEHLSKIPGLTPVAPQGAMYMMVKIDMENFPEFSNEMEFVERLVSEQSVFCLPGKCFDYPNYIRIVLTVPRDQMVEALRRTEAFCLAHHVPASPKKPLPAVDVLASFTSLLKSNGSIIVEDSLSIQTK</sequence>
<dbReference type="CDD" id="cd00609">
    <property type="entry name" value="AAT_like"/>
    <property type="match status" value="1"/>
</dbReference>
<dbReference type="InterPro" id="IPR004838">
    <property type="entry name" value="NHTrfase_class1_PyrdxlP-BS"/>
</dbReference>
<evidence type="ECO:0000256" key="7">
    <source>
        <dbReference type="ARBA" id="ARBA00022576"/>
    </source>
</evidence>
<organism evidence="15">
    <name type="scientific">Darwinula stevensoni</name>
    <dbReference type="NCBI Taxonomy" id="69355"/>
    <lineage>
        <taxon>Eukaryota</taxon>
        <taxon>Metazoa</taxon>
        <taxon>Ecdysozoa</taxon>
        <taxon>Arthropoda</taxon>
        <taxon>Crustacea</taxon>
        <taxon>Oligostraca</taxon>
        <taxon>Ostracoda</taxon>
        <taxon>Podocopa</taxon>
        <taxon>Podocopida</taxon>
        <taxon>Darwinulocopina</taxon>
        <taxon>Darwinuloidea</taxon>
        <taxon>Darwinulidae</taxon>
        <taxon>Darwinula</taxon>
    </lineage>
</organism>
<feature type="domain" description="Aminotransferase class I/classII large" evidence="14">
    <location>
        <begin position="117"/>
        <end position="478"/>
    </location>
</feature>
<dbReference type="PANTHER" id="PTHR45744:SF2">
    <property type="entry name" value="TYROSINE AMINOTRANSFERASE"/>
    <property type="match status" value="1"/>
</dbReference>
<dbReference type="EMBL" id="CAJPEV010000742">
    <property type="protein sequence ID" value="CAG0888146.1"/>
    <property type="molecule type" value="Genomic_DNA"/>
</dbReference>
<dbReference type="SUPFAM" id="SSF53383">
    <property type="entry name" value="PLP-dependent transferases"/>
    <property type="match status" value="1"/>
</dbReference>
<evidence type="ECO:0000256" key="9">
    <source>
        <dbReference type="ARBA" id="ARBA00022878"/>
    </source>
</evidence>
<dbReference type="InterPro" id="IPR005958">
    <property type="entry name" value="TyrNic_aminoTrfase"/>
</dbReference>
<protein>
    <recommendedName>
        <fullName evidence="6">Tyrosine aminotransferase</fullName>
        <ecNumber evidence="5">2.6.1.5</ecNumber>
    </recommendedName>
    <alternativeName>
        <fullName evidence="12">L-tyrosine:2-oxoglutarate aminotransferase</fullName>
    </alternativeName>
</protein>
<dbReference type="GO" id="GO:0006559">
    <property type="term" value="P:L-phenylalanine catabolic process"/>
    <property type="evidence" value="ECO:0007669"/>
    <property type="project" value="UniProtKB-UniPathway"/>
</dbReference>
<dbReference type="Gene3D" id="3.90.1150.10">
    <property type="entry name" value="Aspartate Aminotransferase, domain 1"/>
    <property type="match status" value="1"/>
</dbReference>
<accession>A0A7R9A6K8</accession>
<keyword evidence="16" id="KW-1185">Reference proteome</keyword>
<dbReference type="GO" id="GO:0004838">
    <property type="term" value="F:L-tyrosine-2-oxoglutarate transaminase activity"/>
    <property type="evidence" value="ECO:0007669"/>
    <property type="project" value="InterPro"/>
</dbReference>
<dbReference type="EMBL" id="LR900259">
    <property type="protein sequence ID" value="CAD7244941.1"/>
    <property type="molecule type" value="Genomic_DNA"/>
</dbReference>
<dbReference type="InterPro" id="IPR015421">
    <property type="entry name" value="PyrdxlP-dep_Trfase_major"/>
</dbReference>
<dbReference type="InterPro" id="IPR004839">
    <property type="entry name" value="Aminotransferase_I/II_large"/>
</dbReference>
<keyword evidence="7" id="KW-0032">Aminotransferase</keyword>
<dbReference type="GO" id="GO:0006572">
    <property type="term" value="P:L-tyrosine catabolic process"/>
    <property type="evidence" value="ECO:0007669"/>
    <property type="project" value="UniProtKB-KW"/>
</dbReference>
<evidence type="ECO:0000256" key="1">
    <source>
        <dbReference type="ARBA" id="ARBA00001933"/>
    </source>
</evidence>
<dbReference type="PANTHER" id="PTHR45744">
    <property type="entry name" value="TYROSINE AMINOTRANSFERASE"/>
    <property type="match status" value="1"/>
</dbReference>
<comment type="subunit">
    <text evidence="4">Homodimer.</text>
</comment>
<evidence type="ECO:0000256" key="11">
    <source>
        <dbReference type="ARBA" id="ARBA00023232"/>
    </source>
</evidence>
<evidence type="ECO:0000256" key="12">
    <source>
        <dbReference type="ARBA" id="ARBA00031696"/>
    </source>
</evidence>
<dbReference type="PROSITE" id="PS00105">
    <property type="entry name" value="AA_TRANSFER_CLASS_1"/>
    <property type="match status" value="1"/>
</dbReference>
<comment type="catalytic activity">
    <reaction evidence="13">
        <text>L-tyrosine + 2-oxoglutarate = 3-(4-hydroxyphenyl)pyruvate + L-glutamate</text>
        <dbReference type="Rhea" id="RHEA:15093"/>
        <dbReference type="ChEBI" id="CHEBI:16810"/>
        <dbReference type="ChEBI" id="CHEBI:29985"/>
        <dbReference type="ChEBI" id="CHEBI:36242"/>
        <dbReference type="ChEBI" id="CHEBI:58315"/>
        <dbReference type="EC" id="2.6.1.5"/>
    </reaction>
</comment>
<keyword evidence="11" id="KW-0585">Phenylalanine catabolism</keyword>
<keyword evidence="9" id="KW-0828">Tyrosine catabolism</keyword>
<proteinExistence type="inferred from homology"/>
<evidence type="ECO:0000259" key="14">
    <source>
        <dbReference type="Pfam" id="PF00155"/>
    </source>
</evidence>
<comment type="similarity">
    <text evidence="3">Belongs to the class-I pyridoxal-phosphate-dependent aminotransferase family.</text>
</comment>
<dbReference type="Gene3D" id="3.40.640.10">
    <property type="entry name" value="Type I PLP-dependent aspartate aminotransferase-like (Major domain)"/>
    <property type="match status" value="1"/>
</dbReference>
<dbReference type="FunFam" id="3.40.640.10:FF:000048">
    <property type="entry name" value="tyrosine aminotransferase"/>
    <property type="match status" value="1"/>
</dbReference>